<name>A0A0L0HVV4_SPIPD</name>
<proteinExistence type="predicted"/>
<evidence type="ECO:0000313" key="4">
    <source>
        <dbReference type="Proteomes" id="UP000053201"/>
    </source>
</evidence>
<dbReference type="InParanoid" id="A0A0L0HVV4"/>
<accession>A0A0L0HVV4</accession>
<feature type="compositionally biased region" description="Polar residues" evidence="2">
    <location>
        <begin position="309"/>
        <end position="332"/>
    </location>
</feature>
<dbReference type="OrthoDB" id="2159350at2759"/>
<evidence type="ECO:0000256" key="2">
    <source>
        <dbReference type="SAM" id="MobiDB-lite"/>
    </source>
</evidence>
<sequence>MNIIGFPIRHQTPTTASSSQAFAVPSKGLPSLVTSKLQISDAIVNRKLLQRKTWREWGEEAEMEGREGDEIKRGSGDEHATRVNSPEVYRISPWTRAAMFARDDMVRDAVACREQEREEGVGRPSIASRERVRPVTAATLMNRSFLTAAEIAIAPKAPEDWKVETRNADAQDLRVDREKRIARRRAREERRKQMEEEAIARLREEQERLERQKELEEEAERLKMMMETKKSQESGSSASLAGLAAANSLVSMRPSSGRRETDSDQIHRIIPLSGQPGLPFTGVNGKRHSLTTAELLAAASMAVAMTNDSDANSAKSSGTAQSGPPSQFVSKQSSRRESVNAVGLSMEPSVDENQTPHFEPEHGALSENEPIETETIEREIVETETFEAETIEIPRDDNDDDDEKSAVVNETDADDIGMTTTGPQEKEEKEFQKKDIPPPVSNEFTTNDMATVRMAGADDMGDIIADSPEDAKPEQDTMPTGSTLSLHSDDGSVFEIQRDDDNVDEDVTDIAVD</sequence>
<dbReference type="AlphaFoldDB" id="A0A0L0HVV4"/>
<reference evidence="3 4" key="1">
    <citation type="submission" date="2009-08" db="EMBL/GenBank/DDBJ databases">
        <title>The Genome Sequence of Spizellomyces punctatus strain DAOM BR117.</title>
        <authorList>
            <consortium name="The Broad Institute Genome Sequencing Platform"/>
            <person name="Russ C."/>
            <person name="Cuomo C."/>
            <person name="Shea T."/>
            <person name="Young S.K."/>
            <person name="Zeng Q."/>
            <person name="Koehrsen M."/>
            <person name="Haas B."/>
            <person name="Borodovsky M."/>
            <person name="Guigo R."/>
            <person name="Alvarado L."/>
            <person name="Berlin A."/>
            <person name="Bochicchio J."/>
            <person name="Borenstein D."/>
            <person name="Chapman S."/>
            <person name="Chen Z."/>
            <person name="Engels R."/>
            <person name="Freedman E."/>
            <person name="Gellesch M."/>
            <person name="Goldberg J."/>
            <person name="Griggs A."/>
            <person name="Gujja S."/>
            <person name="Heiman D."/>
            <person name="Hepburn T."/>
            <person name="Howarth C."/>
            <person name="Jen D."/>
            <person name="Larson L."/>
            <person name="Lewis B."/>
            <person name="Mehta T."/>
            <person name="Park D."/>
            <person name="Pearson M."/>
            <person name="Roberts A."/>
            <person name="Saif S."/>
            <person name="Shenoy N."/>
            <person name="Sisk P."/>
            <person name="Stolte C."/>
            <person name="Sykes S."/>
            <person name="Thomson T."/>
            <person name="Walk T."/>
            <person name="White J."/>
            <person name="Yandava C."/>
            <person name="Burger G."/>
            <person name="Gray M.W."/>
            <person name="Holland P.W.H."/>
            <person name="King N."/>
            <person name="Lang F.B.F."/>
            <person name="Roger A.J."/>
            <person name="Ruiz-Trillo I."/>
            <person name="Lander E."/>
            <person name="Nusbaum C."/>
        </authorList>
    </citation>
    <scope>NUCLEOTIDE SEQUENCE [LARGE SCALE GENOMIC DNA]</scope>
    <source>
        <strain evidence="3 4">DAOM BR117</strain>
    </source>
</reference>
<feature type="compositionally biased region" description="Basic and acidic residues" evidence="2">
    <location>
        <begin position="424"/>
        <end position="436"/>
    </location>
</feature>
<gene>
    <name evidence="3" type="ORF">SPPG_08869</name>
</gene>
<protein>
    <submittedName>
        <fullName evidence="3">Uncharacterized protein</fullName>
    </submittedName>
</protein>
<feature type="coiled-coil region" evidence="1">
    <location>
        <begin position="185"/>
        <end position="232"/>
    </location>
</feature>
<evidence type="ECO:0000313" key="3">
    <source>
        <dbReference type="EMBL" id="KND05030.1"/>
    </source>
</evidence>
<feature type="region of interest" description="Disordered" evidence="2">
    <location>
        <begin position="309"/>
        <end position="447"/>
    </location>
</feature>
<keyword evidence="4" id="KW-1185">Reference proteome</keyword>
<feature type="compositionally biased region" description="Acidic residues" evidence="2">
    <location>
        <begin position="501"/>
        <end position="513"/>
    </location>
</feature>
<keyword evidence="1" id="KW-0175">Coiled coil</keyword>
<dbReference type="VEuPathDB" id="FungiDB:SPPG_08869"/>
<dbReference type="Proteomes" id="UP000053201">
    <property type="component" value="Unassembled WGS sequence"/>
</dbReference>
<feature type="compositionally biased region" description="Polar residues" evidence="2">
    <location>
        <begin position="477"/>
        <end position="486"/>
    </location>
</feature>
<feature type="region of interest" description="Disordered" evidence="2">
    <location>
        <begin position="252"/>
        <end position="281"/>
    </location>
</feature>
<dbReference type="RefSeq" id="XP_016613069.1">
    <property type="nucleotide sequence ID" value="XM_016757012.1"/>
</dbReference>
<evidence type="ECO:0000256" key="1">
    <source>
        <dbReference type="SAM" id="Coils"/>
    </source>
</evidence>
<dbReference type="EMBL" id="KQ257450">
    <property type="protein sequence ID" value="KND05030.1"/>
    <property type="molecule type" value="Genomic_DNA"/>
</dbReference>
<feature type="compositionally biased region" description="Basic and acidic residues" evidence="2">
    <location>
        <begin position="257"/>
        <end position="267"/>
    </location>
</feature>
<feature type="region of interest" description="Disordered" evidence="2">
    <location>
        <begin position="461"/>
        <end position="513"/>
    </location>
</feature>
<dbReference type="GeneID" id="27691994"/>
<organism evidence="3 4">
    <name type="scientific">Spizellomyces punctatus (strain DAOM BR117)</name>
    <dbReference type="NCBI Taxonomy" id="645134"/>
    <lineage>
        <taxon>Eukaryota</taxon>
        <taxon>Fungi</taxon>
        <taxon>Fungi incertae sedis</taxon>
        <taxon>Chytridiomycota</taxon>
        <taxon>Chytridiomycota incertae sedis</taxon>
        <taxon>Chytridiomycetes</taxon>
        <taxon>Spizellomycetales</taxon>
        <taxon>Spizellomycetaceae</taxon>
        <taxon>Spizellomyces</taxon>
    </lineage>
</organism>